<evidence type="ECO:0000313" key="1">
    <source>
        <dbReference type="EMBL" id="OHS92952.1"/>
    </source>
</evidence>
<dbReference type="RefSeq" id="XP_068346089.1">
    <property type="nucleotide sequence ID" value="XM_068496449.1"/>
</dbReference>
<dbReference type="Proteomes" id="UP000179807">
    <property type="component" value="Unassembled WGS sequence"/>
</dbReference>
<comment type="caution">
    <text evidence="1">The sequence shown here is derived from an EMBL/GenBank/DDBJ whole genome shotgun (WGS) entry which is preliminary data.</text>
</comment>
<name>A0A1J4J028_9EUKA</name>
<dbReference type="GeneID" id="94831153"/>
<dbReference type="EMBL" id="MLAK01001448">
    <property type="protein sequence ID" value="OHS92952.1"/>
    <property type="molecule type" value="Genomic_DNA"/>
</dbReference>
<dbReference type="VEuPathDB" id="TrichDB:TRFO_12135"/>
<accession>A0A1J4J028</accession>
<keyword evidence="2" id="KW-1185">Reference proteome</keyword>
<reference evidence="1" key="1">
    <citation type="submission" date="2016-10" db="EMBL/GenBank/DDBJ databases">
        <authorList>
            <person name="Benchimol M."/>
            <person name="Almeida L.G."/>
            <person name="Vasconcelos A.T."/>
            <person name="Perreira-Neves A."/>
            <person name="Rosa I.A."/>
            <person name="Tasca T."/>
            <person name="Bogo M.R."/>
            <person name="de Souza W."/>
        </authorList>
    </citation>
    <scope>NUCLEOTIDE SEQUENCE [LARGE SCALE GENOMIC DNA]</scope>
    <source>
        <strain evidence="1">K</strain>
    </source>
</reference>
<dbReference type="AlphaFoldDB" id="A0A1J4J028"/>
<evidence type="ECO:0000313" key="2">
    <source>
        <dbReference type="Proteomes" id="UP000179807"/>
    </source>
</evidence>
<organism evidence="1 2">
    <name type="scientific">Tritrichomonas foetus</name>
    <dbReference type="NCBI Taxonomy" id="1144522"/>
    <lineage>
        <taxon>Eukaryota</taxon>
        <taxon>Metamonada</taxon>
        <taxon>Parabasalia</taxon>
        <taxon>Tritrichomonadida</taxon>
        <taxon>Tritrichomonadidae</taxon>
        <taxon>Tritrichomonas</taxon>
    </lineage>
</organism>
<gene>
    <name evidence="1" type="ORF">TRFO_12135</name>
</gene>
<protein>
    <submittedName>
        <fullName evidence="1">Uncharacterized protein</fullName>
    </submittedName>
</protein>
<proteinExistence type="predicted"/>
<sequence length="103" mass="12016">MNGGFVDDINQLNRMPQEEFDNILTIVQSAENDVIAIADDDYQFEEMAEIPNLSIEDRIQRLKPKPNQRINVTELLKEGSLSFETFLLWYSAEAKFKNFKPFK</sequence>